<dbReference type="Proteomes" id="UP000183687">
    <property type="component" value="Unassembled WGS sequence"/>
</dbReference>
<evidence type="ECO:0000256" key="2">
    <source>
        <dbReference type="ARBA" id="ARBA00022517"/>
    </source>
</evidence>
<keyword evidence="2 3" id="KW-0690">Ribosome biogenesis</keyword>
<organism evidence="6 7">
    <name type="scientific">Atopobium minutum</name>
    <dbReference type="NCBI Taxonomy" id="1381"/>
    <lineage>
        <taxon>Bacteria</taxon>
        <taxon>Bacillati</taxon>
        <taxon>Actinomycetota</taxon>
        <taxon>Coriobacteriia</taxon>
        <taxon>Coriobacteriales</taxon>
        <taxon>Atopobiaceae</taxon>
        <taxon>Atopobium</taxon>
    </lineage>
</organism>
<evidence type="ECO:0000259" key="5">
    <source>
        <dbReference type="Pfam" id="PF17384"/>
    </source>
</evidence>
<dbReference type="InterPro" id="IPR003728">
    <property type="entry name" value="Ribosome_maturation_RimP"/>
</dbReference>
<dbReference type="PANTHER" id="PTHR33867">
    <property type="entry name" value="RIBOSOME MATURATION FACTOR RIMP"/>
    <property type="match status" value="1"/>
</dbReference>
<dbReference type="GO" id="GO:0006412">
    <property type="term" value="P:translation"/>
    <property type="evidence" value="ECO:0007669"/>
    <property type="project" value="TreeGrafter"/>
</dbReference>
<sequence>MANEAVVAGILEALEQAGEQHNIDIVDVEVVGATKNPTVRVRIDYLDPEAQAISLDEVAAHTGWIGELIDEVDPFPGTFTLEVSSPGLSRPLRRAKDFERFAGATVALNTTAHEGRRRFTGELVGMEHEKVVLLCDGERYEFALEEIGRCTIKPDFDFSSSSSKKK</sequence>
<dbReference type="CDD" id="cd01734">
    <property type="entry name" value="YlxS_C"/>
    <property type="match status" value="1"/>
</dbReference>
<dbReference type="HAMAP" id="MF_01077">
    <property type="entry name" value="RimP"/>
    <property type="match status" value="1"/>
</dbReference>
<evidence type="ECO:0000256" key="3">
    <source>
        <dbReference type="HAMAP-Rule" id="MF_01077"/>
    </source>
</evidence>
<gene>
    <name evidence="3" type="primary">rimP</name>
    <name evidence="6" type="ORF">SAMN04489746_0259</name>
</gene>
<dbReference type="RefSeq" id="WP_002563559.1">
    <property type="nucleotide sequence ID" value="NZ_CALJSN010000006.1"/>
</dbReference>
<dbReference type="Pfam" id="PF17384">
    <property type="entry name" value="DUF150_C"/>
    <property type="match status" value="1"/>
</dbReference>
<feature type="domain" description="Ribosome maturation factor RimP C-terminal" evidence="5">
    <location>
        <begin position="92"/>
        <end position="152"/>
    </location>
</feature>
<accession>A0AB38A4Y1</accession>
<dbReference type="InterPro" id="IPR028998">
    <property type="entry name" value="RimP_C"/>
</dbReference>
<proteinExistence type="inferred from homology"/>
<evidence type="ECO:0000256" key="1">
    <source>
        <dbReference type="ARBA" id="ARBA00022490"/>
    </source>
</evidence>
<comment type="subcellular location">
    <subcellularLocation>
        <location evidence="3">Cytoplasm</location>
    </subcellularLocation>
</comment>
<dbReference type="SUPFAM" id="SSF74942">
    <property type="entry name" value="YhbC-like, C-terminal domain"/>
    <property type="match status" value="1"/>
</dbReference>
<keyword evidence="1 3" id="KW-0963">Cytoplasm</keyword>
<dbReference type="InterPro" id="IPR035956">
    <property type="entry name" value="RimP_N_sf"/>
</dbReference>
<evidence type="ECO:0000259" key="4">
    <source>
        <dbReference type="Pfam" id="PF02576"/>
    </source>
</evidence>
<dbReference type="AlphaFoldDB" id="A0AB38A4Y1"/>
<comment type="similarity">
    <text evidence="3">Belongs to the RimP family.</text>
</comment>
<dbReference type="Gene3D" id="3.30.300.70">
    <property type="entry name" value="RimP-like superfamily, N-terminal"/>
    <property type="match status" value="1"/>
</dbReference>
<comment type="function">
    <text evidence="3">Required for maturation of 30S ribosomal subunits.</text>
</comment>
<dbReference type="GO" id="GO:0000028">
    <property type="term" value="P:ribosomal small subunit assembly"/>
    <property type="evidence" value="ECO:0007669"/>
    <property type="project" value="TreeGrafter"/>
</dbReference>
<dbReference type="EMBL" id="FNSH01000001">
    <property type="protein sequence ID" value="SEB44934.1"/>
    <property type="molecule type" value="Genomic_DNA"/>
</dbReference>
<dbReference type="InterPro" id="IPR036847">
    <property type="entry name" value="RimP_C_sf"/>
</dbReference>
<reference evidence="6 7" key="1">
    <citation type="submission" date="2016-10" db="EMBL/GenBank/DDBJ databases">
        <authorList>
            <person name="Varghese N."/>
            <person name="Submissions S."/>
        </authorList>
    </citation>
    <scope>NUCLEOTIDE SEQUENCE [LARGE SCALE GENOMIC DNA]</scope>
    <source>
        <strain evidence="6 7">DSM 20586</strain>
    </source>
</reference>
<protein>
    <recommendedName>
        <fullName evidence="3">Ribosome maturation factor RimP</fullName>
    </recommendedName>
</protein>
<dbReference type="InterPro" id="IPR028989">
    <property type="entry name" value="RimP_N"/>
</dbReference>
<evidence type="ECO:0000313" key="6">
    <source>
        <dbReference type="EMBL" id="SEB44934.1"/>
    </source>
</evidence>
<feature type="domain" description="Ribosome maturation factor RimP N-terminal" evidence="4">
    <location>
        <begin position="15"/>
        <end position="88"/>
    </location>
</feature>
<dbReference type="PANTHER" id="PTHR33867:SF1">
    <property type="entry name" value="RIBOSOME MATURATION FACTOR RIMP"/>
    <property type="match status" value="1"/>
</dbReference>
<name>A0AB38A4Y1_9ACTN</name>
<dbReference type="GO" id="GO:0005829">
    <property type="term" value="C:cytosol"/>
    <property type="evidence" value="ECO:0007669"/>
    <property type="project" value="TreeGrafter"/>
</dbReference>
<comment type="caution">
    <text evidence="6">The sequence shown here is derived from an EMBL/GenBank/DDBJ whole genome shotgun (WGS) entry which is preliminary data.</text>
</comment>
<evidence type="ECO:0000313" key="7">
    <source>
        <dbReference type="Proteomes" id="UP000183687"/>
    </source>
</evidence>
<dbReference type="Pfam" id="PF02576">
    <property type="entry name" value="RimP_N"/>
    <property type="match status" value="1"/>
</dbReference>
<dbReference type="SUPFAM" id="SSF75420">
    <property type="entry name" value="YhbC-like, N-terminal domain"/>
    <property type="match status" value="1"/>
</dbReference>